<dbReference type="Gene3D" id="2.60.40.10">
    <property type="entry name" value="Immunoglobulins"/>
    <property type="match status" value="1"/>
</dbReference>
<protein>
    <recommendedName>
        <fullName evidence="3">DUF1573 domain-containing protein</fullName>
    </recommendedName>
</protein>
<reference evidence="1 2" key="1">
    <citation type="submission" date="2019-02" db="EMBL/GenBank/DDBJ databases">
        <title>Deep-cultivation of Planctomycetes and their phenomic and genomic characterization uncovers novel biology.</title>
        <authorList>
            <person name="Wiegand S."/>
            <person name="Jogler M."/>
            <person name="Boedeker C."/>
            <person name="Pinto D."/>
            <person name="Vollmers J."/>
            <person name="Rivas-Marin E."/>
            <person name="Kohn T."/>
            <person name="Peeters S.H."/>
            <person name="Heuer A."/>
            <person name="Rast P."/>
            <person name="Oberbeckmann S."/>
            <person name="Bunk B."/>
            <person name="Jeske O."/>
            <person name="Meyerdierks A."/>
            <person name="Storesund J.E."/>
            <person name="Kallscheuer N."/>
            <person name="Luecker S."/>
            <person name="Lage O.M."/>
            <person name="Pohl T."/>
            <person name="Merkel B.J."/>
            <person name="Hornburger P."/>
            <person name="Mueller R.-W."/>
            <person name="Bruemmer F."/>
            <person name="Labrenz M."/>
            <person name="Spormann A.M."/>
            <person name="Op Den Camp H."/>
            <person name="Overmann J."/>
            <person name="Amann R."/>
            <person name="Jetten M.S.M."/>
            <person name="Mascher T."/>
            <person name="Medema M.H."/>
            <person name="Devos D.P."/>
            <person name="Kaster A.-K."/>
            <person name="Ovreas L."/>
            <person name="Rohde M."/>
            <person name="Galperin M.Y."/>
            <person name="Jogler C."/>
        </authorList>
    </citation>
    <scope>NUCLEOTIDE SEQUENCE [LARGE SCALE GENOMIC DNA]</scope>
    <source>
        <strain evidence="1 2">Pla22</strain>
    </source>
</reference>
<gene>
    <name evidence="1" type="ORF">Pla22_03060</name>
</gene>
<evidence type="ECO:0008006" key="3">
    <source>
        <dbReference type="Google" id="ProtNLM"/>
    </source>
</evidence>
<dbReference type="InterPro" id="IPR011467">
    <property type="entry name" value="DUF1573"/>
</dbReference>
<name>A0A5C5WQF5_9BACT</name>
<keyword evidence="2" id="KW-1185">Reference proteome</keyword>
<evidence type="ECO:0000313" key="2">
    <source>
        <dbReference type="Proteomes" id="UP000316598"/>
    </source>
</evidence>
<comment type="caution">
    <text evidence="1">The sequence shown here is derived from an EMBL/GenBank/DDBJ whole genome shotgun (WGS) entry which is preliminary data.</text>
</comment>
<dbReference type="OrthoDB" id="270309at2"/>
<dbReference type="PANTHER" id="PTHR37833:SF1">
    <property type="entry name" value="SIGNAL PEPTIDE PROTEIN"/>
    <property type="match status" value="1"/>
</dbReference>
<evidence type="ECO:0000313" key="1">
    <source>
        <dbReference type="EMBL" id="TWT52680.1"/>
    </source>
</evidence>
<dbReference type="RefSeq" id="WP_146513010.1">
    <property type="nucleotide sequence ID" value="NZ_SJPI01000001.1"/>
</dbReference>
<dbReference type="Pfam" id="PF07610">
    <property type="entry name" value="DUF1573"/>
    <property type="match status" value="1"/>
</dbReference>
<proteinExistence type="predicted"/>
<sequence>MNPFTRNLVLMVTGFAGLFVVGVALSLSVGYKPYGVPDSRREEYENKIAEIKLKRELLSNPDATNAPLAVVRETTHDFGLLDPHTTMTHSFTISNEGTDPLAVEVLGTSCKCTTGKLTDGLLERGESTEITLEWNTGYEDESYEQNAVVKTSDPLNREITLTVKGTVRTKLAMPEAIGLPNSDPLKTVATSFIVHSQLYEDFTVSDVRSEGLKEFTWRAEPTSTNIAELGDANARAAWRVTIETVAYDYGKYGGSLEVDVEPAGGEEKITREVKVEGKVRVPIAFKSPMLHRTEGLNFGTVNSGKEHVYHVGVQVRGKQPEKLAVLDIEPKELTASIEPTSIEGKYRLTITVPADCPNVMFNRKDKHGYVHVGDPDNPEFMNWFPMYGGVAVLE</sequence>
<dbReference type="EMBL" id="SJPI01000001">
    <property type="protein sequence ID" value="TWT52680.1"/>
    <property type="molecule type" value="Genomic_DNA"/>
</dbReference>
<dbReference type="Proteomes" id="UP000316598">
    <property type="component" value="Unassembled WGS sequence"/>
</dbReference>
<accession>A0A5C5WQF5</accession>
<organism evidence="1 2">
    <name type="scientific">Rubripirellula amarantea</name>
    <dbReference type="NCBI Taxonomy" id="2527999"/>
    <lineage>
        <taxon>Bacteria</taxon>
        <taxon>Pseudomonadati</taxon>
        <taxon>Planctomycetota</taxon>
        <taxon>Planctomycetia</taxon>
        <taxon>Pirellulales</taxon>
        <taxon>Pirellulaceae</taxon>
        <taxon>Rubripirellula</taxon>
    </lineage>
</organism>
<dbReference type="PANTHER" id="PTHR37833">
    <property type="entry name" value="LIPOPROTEIN-RELATED"/>
    <property type="match status" value="1"/>
</dbReference>
<dbReference type="InterPro" id="IPR013783">
    <property type="entry name" value="Ig-like_fold"/>
</dbReference>
<dbReference type="AlphaFoldDB" id="A0A5C5WQF5"/>